<protein>
    <submittedName>
        <fullName evidence="2">YqgE/AlgH family protein</fullName>
    </submittedName>
</protein>
<gene>
    <name evidence="2" type="ORF">ACFQT0_16830</name>
</gene>
<comment type="caution">
    <text evidence="2">The sequence shown here is derived from an EMBL/GenBank/DDBJ whole genome shotgun (WGS) entry which is preliminary data.</text>
</comment>
<proteinExistence type="inferred from homology"/>
<dbReference type="PANTHER" id="PTHR30327">
    <property type="entry name" value="UNCHARACTERIZED PROTEIN YQGE"/>
    <property type="match status" value="1"/>
</dbReference>
<evidence type="ECO:0000313" key="3">
    <source>
        <dbReference type="Proteomes" id="UP001596513"/>
    </source>
</evidence>
<organism evidence="2 3">
    <name type="scientific">Hymenobacter humi</name>
    <dbReference type="NCBI Taxonomy" id="1411620"/>
    <lineage>
        <taxon>Bacteria</taxon>
        <taxon>Pseudomonadati</taxon>
        <taxon>Bacteroidota</taxon>
        <taxon>Cytophagia</taxon>
        <taxon>Cytophagales</taxon>
        <taxon>Hymenobacteraceae</taxon>
        <taxon>Hymenobacter</taxon>
    </lineage>
</organism>
<dbReference type="Gene3D" id="3.40.1740.10">
    <property type="entry name" value="VC0467-like"/>
    <property type="match status" value="1"/>
</dbReference>
<comment type="similarity">
    <text evidence="1">Belongs to the UPF0301 (AlgH) family.</text>
</comment>
<evidence type="ECO:0000256" key="1">
    <source>
        <dbReference type="ARBA" id="ARBA00009600"/>
    </source>
</evidence>
<dbReference type="PANTHER" id="PTHR30327:SF1">
    <property type="entry name" value="UPF0301 PROTEIN YQGE"/>
    <property type="match status" value="1"/>
</dbReference>
<dbReference type="RefSeq" id="WP_380204381.1">
    <property type="nucleotide sequence ID" value="NZ_JBHTEK010000001.1"/>
</dbReference>
<dbReference type="EMBL" id="JBHTEK010000001">
    <property type="protein sequence ID" value="MFC7668845.1"/>
    <property type="molecule type" value="Genomic_DNA"/>
</dbReference>
<dbReference type="SUPFAM" id="SSF143456">
    <property type="entry name" value="VC0467-like"/>
    <property type="match status" value="1"/>
</dbReference>
<accession>A0ABW2U9H8</accession>
<dbReference type="Proteomes" id="UP001596513">
    <property type="component" value="Unassembled WGS sequence"/>
</dbReference>
<keyword evidence="3" id="KW-1185">Reference proteome</keyword>
<evidence type="ECO:0000313" key="2">
    <source>
        <dbReference type="EMBL" id="MFC7668845.1"/>
    </source>
</evidence>
<reference evidence="3" key="1">
    <citation type="journal article" date="2019" name="Int. J. Syst. Evol. Microbiol.">
        <title>The Global Catalogue of Microorganisms (GCM) 10K type strain sequencing project: providing services to taxonomists for standard genome sequencing and annotation.</title>
        <authorList>
            <consortium name="The Broad Institute Genomics Platform"/>
            <consortium name="The Broad Institute Genome Sequencing Center for Infectious Disease"/>
            <person name="Wu L."/>
            <person name="Ma J."/>
        </authorList>
    </citation>
    <scope>NUCLEOTIDE SEQUENCE [LARGE SCALE GENOMIC DNA]</scope>
    <source>
        <strain evidence="3">JCM 19635</strain>
    </source>
</reference>
<name>A0ABW2U9H8_9BACT</name>
<sequence>MRPGTLLISQPFLGDPNFERSVILLCRDEPEDGTFGLVLNRLTTLTLGDVLDLPPEAGTAAAGLPIYVGGPVEPDTLHYLHRRADLPGATDLGQDVYWGGDFELLLGLIGSGAVTGDEVRLFAGYSGWTAGQLATEMQGQSWIRHPASAGKVFTLASDAFWRDILREKGGVLRSCPTIQWTLVSINSDTGSYFCYIPIFF</sequence>
<dbReference type="Pfam" id="PF02622">
    <property type="entry name" value="DUF179"/>
    <property type="match status" value="1"/>
</dbReference>
<dbReference type="InterPro" id="IPR003774">
    <property type="entry name" value="AlgH-like"/>
</dbReference>